<evidence type="ECO:0000256" key="17">
    <source>
        <dbReference type="ARBA" id="ARBA00023264"/>
    </source>
</evidence>
<keyword evidence="17" id="KW-1208">Phospholipid metabolism</keyword>
<evidence type="ECO:0000256" key="15">
    <source>
        <dbReference type="ARBA" id="ARBA00023136"/>
    </source>
</evidence>
<dbReference type="GO" id="GO:0005886">
    <property type="term" value="C:plasma membrane"/>
    <property type="evidence" value="ECO:0007669"/>
    <property type="project" value="UniProtKB-SubCell"/>
</dbReference>
<sequence>MADKPPESPPSAPSKATVFFRRTASTLLLWAIVATALISMRAWAYLGLIGILCTISSIEYFRMLKGAGIRAFSCFGIALCIAYCVAIDQHFLKGGSAIPQGFDTLAIFLAIAGAFTLQLFRPILGKEPLISVATHVLGFIYVPFLFNFAARLVFIRPATADGHVTATGAYLLLWLLAVTKFSDMGAYLTGSAIGRHKMIPHVSPGKTWEGFGGALVFSQLAACGLYALFPNQLSILGSWPHVIMLGLILSILAVIGDLAESIVKRSLGAKDSGKMLPGIGGGLDLIDSVCFTAPALYFYLQWILIPA</sequence>
<comment type="subcellular location">
    <subcellularLocation>
        <location evidence="2">Cell membrane</location>
        <topology evidence="2">Multi-pass membrane protein</topology>
    </subcellularLocation>
</comment>
<evidence type="ECO:0000256" key="16">
    <source>
        <dbReference type="ARBA" id="ARBA00023209"/>
    </source>
</evidence>
<evidence type="ECO:0000313" key="25">
    <source>
        <dbReference type="EMBL" id="MBK1882577.1"/>
    </source>
</evidence>
<evidence type="ECO:0000256" key="14">
    <source>
        <dbReference type="ARBA" id="ARBA00023098"/>
    </source>
</evidence>
<evidence type="ECO:0000256" key="7">
    <source>
        <dbReference type="ARBA" id="ARBA00019373"/>
    </source>
</evidence>
<keyword evidence="11 24" id="KW-0812">Transmembrane</keyword>
<evidence type="ECO:0000256" key="20">
    <source>
        <dbReference type="ARBA" id="ARBA00032253"/>
    </source>
</evidence>
<evidence type="ECO:0000256" key="21">
    <source>
        <dbReference type="ARBA" id="ARBA00032396"/>
    </source>
</evidence>
<evidence type="ECO:0000256" key="18">
    <source>
        <dbReference type="ARBA" id="ARBA00029893"/>
    </source>
</evidence>
<feature type="transmembrane region" description="Helical" evidence="24">
    <location>
        <begin position="97"/>
        <end position="117"/>
    </location>
</feature>
<comment type="pathway">
    <text evidence="4">Lipid metabolism.</text>
</comment>
<feature type="transmembrane region" description="Helical" evidence="24">
    <location>
        <begin position="169"/>
        <end position="189"/>
    </location>
</feature>
<evidence type="ECO:0000256" key="23">
    <source>
        <dbReference type="ARBA" id="ARBA00033406"/>
    </source>
</evidence>
<feature type="transmembrane region" description="Helical" evidence="24">
    <location>
        <begin position="129"/>
        <end position="149"/>
    </location>
</feature>
<comment type="similarity">
    <text evidence="5">Belongs to the CDS family.</text>
</comment>
<comment type="catalytic activity">
    <reaction evidence="1">
        <text>a 1,2-diacyl-sn-glycero-3-phosphate + CTP + H(+) = a CDP-1,2-diacyl-sn-glycerol + diphosphate</text>
        <dbReference type="Rhea" id="RHEA:16229"/>
        <dbReference type="ChEBI" id="CHEBI:15378"/>
        <dbReference type="ChEBI" id="CHEBI:33019"/>
        <dbReference type="ChEBI" id="CHEBI:37563"/>
        <dbReference type="ChEBI" id="CHEBI:58332"/>
        <dbReference type="ChEBI" id="CHEBI:58608"/>
        <dbReference type="EC" id="2.7.7.41"/>
    </reaction>
</comment>
<evidence type="ECO:0000256" key="9">
    <source>
        <dbReference type="ARBA" id="ARBA00022516"/>
    </source>
</evidence>
<reference evidence="25" key="1">
    <citation type="submission" date="2021-01" db="EMBL/GenBank/DDBJ databases">
        <title>Modified the classification status of verrucomicrobia.</title>
        <authorList>
            <person name="Feng X."/>
        </authorList>
    </citation>
    <scope>NUCLEOTIDE SEQUENCE</scope>
    <source>
        <strain evidence="25">KCTC 22041</strain>
    </source>
</reference>
<evidence type="ECO:0000256" key="5">
    <source>
        <dbReference type="ARBA" id="ARBA00010185"/>
    </source>
</evidence>
<evidence type="ECO:0000256" key="19">
    <source>
        <dbReference type="ARBA" id="ARBA00031825"/>
    </source>
</evidence>
<organism evidence="25 26">
    <name type="scientific">Luteolibacter pohnpeiensis</name>
    <dbReference type="NCBI Taxonomy" id="454153"/>
    <lineage>
        <taxon>Bacteria</taxon>
        <taxon>Pseudomonadati</taxon>
        <taxon>Verrucomicrobiota</taxon>
        <taxon>Verrucomicrobiia</taxon>
        <taxon>Verrucomicrobiales</taxon>
        <taxon>Verrucomicrobiaceae</taxon>
        <taxon>Luteolibacter</taxon>
    </lineage>
</organism>
<dbReference type="RefSeq" id="WP_200269851.1">
    <property type="nucleotide sequence ID" value="NZ_JAENIJ010000012.1"/>
</dbReference>
<dbReference type="GO" id="GO:0016024">
    <property type="term" value="P:CDP-diacylglycerol biosynthetic process"/>
    <property type="evidence" value="ECO:0007669"/>
    <property type="project" value="TreeGrafter"/>
</dbReference>
<keyword evidence="15 24" id="KW-0472">Membrane</keyword>
<feature type="transmembrane region" description="Helical" evidence="24">
    <location>
        <begin position="241"/>
        <end position="263"/>
    </location>
</feature>
<keyword evidence="13 24" id="KW-1133">Transmembrane helix</keyword>
<dbReference type="AlphaFoldDB" id="A0A934VUI6"/>
<keyword evidence="12" id="KW-0548">Nucleotidyltransferase</keyword>
<comment type="pathway">
    <text evidence="3">Phospholipid metabolism; CDP-diacylglycerol biosynthesis; CDP-diacylglycerol from sn-glycerol 3-phosphate: step 3/3.</text>
</comment>
<name>A0A934VUI6_9BACT</name>
<feature type="transmembrane region" description="Helical" evidence="24">
    <location>
        <begin position="27"/>
        <end position="55"/>
    </location>
</feature>
<keyword evidence="10" id="KW-0808">Transferase</keyword>
<proteinExistence type="inferred from homology"/>
<keyword evidence="8" id="KW-1003">Cell membrane</keyword>
<comment type="caution">
    <text evidence="25">The sequence shown here is derived from an EMBL/GenBank/DDBJ whole genome shotgun (WGS) entry which is preliminary data.</text>
</comment>
<feature type="transmembrane region" description="Helical" evidence="24">
    <location>
        <begin position="210"/>
        <end position="229"/>
    </location>
</feature>
<evidence type="ECO:0000256" key="1">
    <source>
        <dbReference type="ARBA" id="ARBA00001698"/>
    </source>
</evidence>
<evidence type="ECO:0000256" key="22">
    <source>
        <dbReference type="ARBA" id="ARBA00032743"/>
    </source>
</evidence>
<dbReference type="Pfam" id="PF01148">
    <property type="entry name" value="CTP_transf_1"/>
    <property type="match status" value="1"/>
</dbReference>
<evidence type="ECO:0000256" key="12">
    <source>
        <dbReference type="ARBA" id="ARBA00022695"/>
    </source>
</evidence>
<keyword evidence="14" id="KW-0443">Lipid metabolism</keyword>
<evidence type="ECO:0000256" key="8">
    <source>
        <dbReference type="ARBA" id="ARBA00022475"/>
    </source>
</evidence>
<evidence type="ECO:0000256" key="6">
    <source>
        <dbReference type="ARBA" id="ARBA00012487"/>
    </source>
</evidence>
<feature type="transmembrane region" description="Helical" evidence="24">
    <location>
        <begin position="67"/>
        <end position="91"/>
    </location>
</feature>
<evidence type="ECO:0000256" key="11">
    <source>
        <dbReference type="ARBA" id="ARBA00022692"/>
    </source>
</evidence>
<keyword evidence="26" id="KW-1185">Reference proteome</keyword>
<evidence type="ECO:0000256" key="4">
    <source>
        <dbReference type="ARBA" id="ARBA00005189"/>
    </source>
</evidence>
<keyword evidence="9" id="KW-0444">Lipid biosynthesis</keyword>
<evidence type="ECO:0000256" key="2">
    <source>
        <dbReference type="ARBA" id="ARBA00004651"/>
    </source>
</evidence>
<accession>A0A934VUI6</accession>
<dbReference type="GO" id="GO:0004605">
    <property type="term" value="F:phosphatidate cytidylyltransferase activity"/>
    <property type="evidence" value="ECO:0007669"/>
    <property type="project" value="UniProtKB-EC"/>
</dbReference>
<evidence type="ECO:0000256" key="24">
    <source>
        <dbReference type="SAM" id="Phobius"/>
    </source>
</evidence>
<keyword evidence="16" id="KW-0594">Phospholipid biosynthesis</keyword>
<dbReference type="Proteomes" id="UP000603141">
    <property type="component" value="Unassembled WGS sequence"/>
</dbReference>
<dbReference type="EC" id="2.7.7.41" evidence="6"/>
<protein>
    <recommendedName>
        <fullName evidence="7">Phosphatidate cytidylyltransferase</fullName>
        <ecNumber evidence="6">2.7.7.41</ecNumber>
    </recommendedName>
    <alternativeName>
        <fullName evidence="20">CDP-DAG synthase</fullName>
    </alternativeName>
    <alternativeName>
        <fullName evidence="22">CDP-DG synthase</fullName>
    </alternativeName>
    <alternativeName>
        <fullName evidence="18">CDP-diacylglycerol synthase</fullName>
    </alternativeName>
    <alternativeName>
        <fullName evidence="21">CDP-diglyceride pyrophosphorylase</fullName>
    </alternativeName>
    <alternativeName>
        <fullName evidence="23">CDP-diglyceride synthase</fullName>
    </alternativeName>
    <alternativeName>
        <fullName evidence="19">CTP:phosphatidate cytidylyltransferase</fullName>
    </alternativeName>
</protein>
<dbReference type="PANTHER" id="PTHR46382:SF1">
    <property type="entry name" value="PHOSPHATIDATE CYTIDYLYLTRANSFERASE"/>
    <property type="match status" value="1"/>
</dbReference>
<gene>
    <name evidence="25" type="ORF">JIN85_09125</name>
</gene>
<evidence type="ECO:0000256" key="3">
    <source>
        <dbReference type="ARBA" id="ARBA00005119"/>
    </source>
</evidence>
<dbReference type="EMBL" id="JAENIJ010000012">
    <property type="protein sequence ID" value="MBK1882577.1"/>
    <property type="molecule type" value="Genomic_DNA"/>
</dbReference>
<evidence type="ECO:0000313" key="26">
    <source>
        <dbReference type="Proteomes" id="UP000603141"/>
    </source>
</evidence>
<dbReference type="PANTHER" id="PTHR46382">
    <property type="entry name" value="PHOSPHATIDATE CYTIDYLYLTRANSFERASE"/>
    <property type="match status" value="1"/>
</dbReference>
<feature type="transmembrane region" description="Helical" evidence="24">
    <location>
        <begin position="275"/>
        <end position="300"/>
    </location>
</feature>
<evidence type="ECO:0000256" key="13">
    <source>
        <dbReference type="ARBA" id="ARBA00022989"/>
    </source>
</evidence>
<evidence type="ECO:0000256" key="10">
    <source>
        <dbReference type="ARBA" id="ARBA00022679"/>
    </source>
</evidence>